<sequence length="209" mass="23045">WQQVAAQTGFRIVRGNKVVIENRVTDYVQGFLNDDLERHLFSTQREVQLRAAAGSQRGQELDLYVQAVPLDAQGRPRVGERLLVFMEAKHHDNPEVDTALQAQLVNRYLRQHEARTGKPGAANELAALRQQLSQQAAQASANGLLLKSYGAAVSREGENPCRRQLIKAVAPASDAGEEQSVDRQDAAGWPLHYGCLRHFSAGQGGAARW</sequence>
<proteinExistence type="predicted"/>
<dbReference type="EMBL" id="BKCJ010406529">
    <property type="protein sequence ID" value="GFA33569.1"/>
    <property type="molecule type" value="Genomic_DNA"/>
</dbReference>
<gene>
    <name evidence="1" type="ORF">Tci_605541</name>
</gene>
<evidence type="ECO:0000313" key="1">
    <source>
        <dbReference type="EMBL" id="GFA33569.1"/>
    </source>
</evidence>
<name>A0A699JFS9_TANCI</name>
<feature type="non-terminal residue" evidence="1">
    <location>
        <position position="1"/>
    </location>
</feature>
<protein>
    <submittedName>
        <fullName evidence="1">Uncharacterized protein</fullName>
    </submittedName>
</protein>
<reference evidence="1" key="1">
    <citation type="journal article" date="2019" name="Sci. Rep.">
        <title>Draft genome of Tanacetum cinerariifolium, the natural source of mosquito coil.</title>
        <authorList>
            <person name="Yamashiro T."/>
            <person name="Shiraishi A."/>
            <person name="Satake H."/>
            <person name="Nakayama K."/>
        </authorList>
    </citation>
    <scope>NUCLEOTIDE SEQUENCE</scope>
</reference>
<comment type="caution">
    <text evidence="1">The sequence shown here is derived from an EMBL/GenBank/DDBJ whole genome shotgun (WGS) entry which is preliminary data.</text>
</comment>
<organism evidence="1">
    <name type="scientific">Tanacetum cinerariifolium</name>
    <name type="common">Dalmatian daisy</name>
    <name type="synonym">Chrysanthemum cinerariifolium</name>
    <dbReference type="NCBI Taxonomy" id="118510"/>
    <lineage>
        <taxon>Eukaryota</taxon>
        <taxon>Viridiplantae</taxon>
        <taxon>Streptophyta</taxon>
        <taxon>Embryophyta</taxon>
        <taxon>Tracheophyta</taxon>
        <taxon>Spermatophyta</taxon>
        <taxon>Magnoliopsida</taxon>
        <taxon>eudicotyledons</taxon>
        <taxon>Gunneridae</taxon>
        <taxon>Pentapetalae</taxon>
        <taxon>asterids</taxon>
        <taxon>campanulids</taxon>
        <taxon>Asterales</taxon>
        <taxon>Asteraceae</taxon>
        <taxon>Asteroideae</taxon>
        <taxon>Anthemideae</taxon>
        <taxon>Anthemidinae</taxon>
        <taxon>Tanacetum</taxon>
    </lineage>
</organism>
<dbReference type="AlphaFoldDB" id="A0A699JFS9"/>
<accession>A0A699JFS9</accession>